<name>A0ACC4B6D8_POPAL</name>
<dbReference type="EMBL" id="RCHU02000013">
    <property type="protein sequence ID" value="KAL3573528.1"/>
    <property type="molecule type" value="Genomic_DNA"/>
</dbReference>
<reference evidence="1 2" key="1">
    <citation type="journal article" date="2024" name="Plant Biotechnol. J.">
        <title>Genome and CRISPR/Cas9 system of a widespread forest tree (Populus alba) in the world.</title>
        <authorList>
            <person name="Liu Y.J."/>
            <person name="Jiang P.F."/>
            <person name="Han X.M."/>
            <person name="Li X.Y."/>
            <person name="Wang H.M."/>
            <person name="Wang Y.J."/>
            <person name="Wang X.X."/>
            <person name="Zeng Q.Y."/>
        </authorList>
    </citation>
    <scope>NUCLEOTIDE SEQUENCE [LARGE SCALE GENOMIC DNA]</scope>
    <source>
        <strain evidence="2">cv. PAL-ZL1</strain>
    </source>
</reference>
<proteinExistence type="predicted"/>
<gene>
    <name evidence="1" type="ORF">D5086_024141</name>
</gene>
<accession>A0ACC4B6D8</accession>
<evidence type="ECO:0000313" key="1">
    <source>
        <dbReference type="EMBL" id="KAL3573528.1"/>
    </source>
</evidence>
<keyword evidence="2" id="KW-1185">Reference proteome</keyword>
<organism evidence="1 2">
    <name type="scientific">Populus alba</name>
    <name type="common">White poplar</name>
    <dbReference type="NCBI Taxonomy" id="43335"/>
    <lineage>
        <taxon>Eukaryota</taxon>
        <taxon>Viridiplantae</taxon>
        <taxon>Streptophyta</taxon>
        <taxon>Embryophyta</taxon>
        <taxon>Tracheophyta</taxon>
        <taxon>Spermatophyta</taxon>
        <taxon>Magnoliopsida</taxon>
        <taxon>eudicotyledons</taxon>
        <taxon>Gunneridae</taxon>
        <taxon>Pentapetalae</taxon>
        <taxon>rosids</taxon>
        <taxon>fabids</taxon>
        <taxon>Malpighiales</taxon>
        <taxon>Salicaceae</taxon>
        <taxon>Saliceae</taxon>
        <taxon>Populus</taxon>
    </lineage>
</organism>
<protein>
    <submittedName>
        <fullName evidence="1">Uncharacterized protein</fullName>
    </submittedName>
</protein>
<sequence>MAGQMLPINDRMRINWTSMMERYFIDLMLDQLHRGNRMGHTFNKQAWTDMLTMFNSRFGTKYDRDTLKSHYSNLWKQYNDVKNLLEQSGFSWDDNRKMVLASDDAWVSIIKANPDAQYYWRKFLVNFNDLCLIFAYTAADGRYSRSSHDIDLDDDIQGLNFDAGMGGFPSESTNCVKAKWTSAMDRFFLELMLVQVKKGSKSNNTFSKEAWKDMLTLFNAKFCSQYGKNVLKRRYKKLFKYYCEMRSLLERKAHPDMHSYRKKTLLNYQDLSLVYGNELIGGHQGCIHQDENFEDVTVQVKTDKNKGRHHSVRSDVGPCWKSSMDRYFIDLLQNQALIGNKIGHELTTEAWVELTRLFKAKFGSQYDDSILKNQFNHLRARYNDIKYLLEQSGFSWDETRDMVTAEDCVWDSYTKVYPHVRSYRNKSVASYYKLCVIYGEESSSGRYSDMAQLADIDSKPPVLMVEDQCLANGDCSKPDWTPSMDRYFIDLMLDQVHRGNKSSYTLDDQAWIDMAVMLNERFGSQHEKDILRQRHESLGKLFNGMKILLGQKGFSWNETQQLVKAYDDVWEAYTKEHLNARSYISTPKPDYNDLYLIYGNSISDEGHNQSGQGAKNCNRGCWNADWTPPMDQLFIDLMLEHVRQGSMVDQRFNKQAWSDMVSKFSAAFGSQHDQYVLERRFMNLRKLFGDMKNLLDQSGFAWDDRRHMIIAGDSLWNAYLKDYPDAHPYRNRALPNYDDLFLIYGDENNHESNHHRSVVGNGHVLGSNVDDEDGLSPIDSNHPWINWTKPMEIYFIKLMSEQVLEGNKNHETFNEQAWAWIVAAFNEKFGLLCERDAVESWYLSLMKEYSNITNILNQNGFAWDETEQMVIADDDDWSAYIKEHPGAMKYKGRVLGSYNDLCVIYGNSVAAGRASYLGVNTVIDNNAFDMGIDGVFGEAPYPTGKLEISDQRHKRKSLSSSTTMASRKVHRPKRGEAKEPVGLKPMGVMEEHNEERISIEEIVNALQVIPDMDDENFLEACKLLENEEKAKRYSVSLPKMWGVYHQHEGFQLEICQQHFGSGQYRTGFGAILSAGTFVSALVVGFVAIYAAPFNVDPASFIRDVGFYLLGSGSIPAAGCAGGDDRRDAREMDCERGGEVVVGSLAGEKEHSGCFERACGKISKVWEFPVSFLLKLTIPQSAPLEWNRSYISANIALCPVALLYACNSFMPLDHPIAFLFPNTHFPLWFIVLLASSSLAALHFILEKEPPKNEQISVVLVAFVMSVFWISAVAGELLNCLEALGILLEVPPSLLGLTVLAWGNSVGDLVADVAVAKAGQPAMAMAGCFAGPMFNMLVGLGSALVILTADVYPKAYKLHFHVGIVIAFVFLLFGLMGSLLVITWSRFRVPRFWGFCLVGLYVFFMAVSLVIAMFSG</sequence>
<dbReference type="Proteomes" id="UP000309997">
    <property type="component" value="Unassembled WGS sequence"/>
</dbReference>
<evidence type="ECO:0000313" key="2">
    <source>
        <dbReference type="Proteomes" id="UP000309997"/>
    </source>
</evidence>
<comment type="caution">
    <text evidence="1">The sequence shown here is derived from an EMBL/GenBank/DDBJ whole genome shotgun (WGS) entry which is preliminary data.</text>
</comment>